<gene>
    <name evidence="2" type="ORF">SE17_15905</name>
</gene>
<organism evidence="2 3">
    <name type="scientific">Kouleothrix aurantiaca</name>
    <dbReference type="NCBI Taxonomy" id="186479"/>
    <lineage>
        <taxon>Bacteria</taxon>
        <taxon>Bacillati</taxon>
        <taxon>Chloroflexota</taxon>
        <taxon>Chloroflexia</taxon>
        <taxon>Chloroflexales</taxon>
        <taxon>Roseiflexineae</taxon>
        <taxon>Roseiflexaceae</taxon>
        <taxon>Kouleothrix</taxon>
    </lineage>
</organism>
<feature type="transmembrane region" description="Helical" evidence="1">
    <location>
        <begin position="317"/>
        <end position="335"/>
    </location>
</feature>
<dbReference type="EMBL" id="LJCR01000567">
    <property type="protein sequence ID" value="KPV52370.1"/>
    <property type="molecule type" value="Genomic_DNA"/>
</dbReference>
<keyword evidence="1" id="KW-0472">Membrane</keyword>
<dbReference type="AlphaFoldDB" id="A0A0P9D9X0"/>
<dbReference type="SUPFAM" id="SSF50969">
    <property type="entry name" value="YVTN repeat-like/Quinoprotein amine dehydrogenase"/>
    <property type="match status" value="1"/>
</dbReference>
<proteinExistence type="predicted"/>
<name>A0A0P9D9X0_9CHLR</name>
<sequence>MPNTSVKRSTGSGLPWLRLLGIAVLLYCGWGFVGQQLAAPYLDTWLGVPRGRLDVIAPGQWYPSGGKLSPDGRRMLLGWTRNGTHEAFILDLATGVRIPFSTQLSGCWISADQIAGLGNSDTTYYVIDSRTGQSTRLGSVLDPKSAAPKWLLPLPQITVDALRARLEAATRIAAINAFVNGGYTLFTEEHDGQHVYFGFPDADVKAILDTVPHTLVSCNTPPNEPPLVSPDGRYYARVGYGARNWLRIYNQSDEVVAEANKARWLPVWLGWAPDSNGLYFYMESQASMLTNHAPYSPVFKLAVLTPEEERAATTWQGVWWAAAIGVLAAGVWWWWRRRARAT</sequence>
<evidence type="ECO:0000313" key="2">
    <source>
        <dbReference type="EMBL" id="KPV52370.1"/>
    </source>
</evidence>
<reference evidence="2 3" key="1">
    <citation type="submission" date="2015-09" db="EMBL/GenBank/DDBJ databases">
        <title>Draft genome sequence of Kouleothrix aurantiaca JCM 19913.</title>
        <authorList>
            <person name="Hemp J."/>
        </authorList>
    </citation>
    <scope>NUCLEOTIDE SEQUENCE [LARGE SCALE GENOMIC DNA]</scope>
    <source>
        <strain evidence="2 3">COM-B</strain>
    </source>
</reference>
<dbReference type="InterPro" id="IPR011044">
    <property type="entry name" value="Quino_amine_DH_bsu"/>
</dbReference>
<accession>A0A0P9D9X0</accession>
<evidence type="ECO:0000256" key="1">
    <source>
        <dbReference type="SAM" id="Phobius"/>
    </source>
</evidence>
<keyword evidence="1" id="KW-1133">Transmembrane helix</keyword>
<keyword evidence="3" id="KW-1185">Reference proteome</keyword>
<comment type="caution">
    <text evidence="2">The sequence shown here is derived from an EMBL/GenBank/DDBJ whole genome shotgun (WGS) entry which is preliminary data.</text>
</comment>
<keyword evidence="1" id="KW-0812">Transmembrane</keyword>
<evidence type="ECO:0000313" key="3">
    <source>
        <dbReference type="Proteomes" id="UP000050509"/>
    </source>
</evidence>
<dbReference type="Proteomes" id="UP000050509">
    <property type="component" value="Unassembled WGS sequence"/>
</dbReference>
<protein>
    <submittedName>
        <fullName evidence="2">Uncharacterized protein</fullName>
    </submittedName>
</protein>